<name>A0A6N2AFP3_SOLCI</name>
<proteinExistence type="predicted"/>
<evidence type="ECO:0000256" key="1">
    <source>
        <dbReference type="SAM" id="MobiDB-lite"/>
    </source>
</evidence>
<protein>
    <submittedName>
        <fullName evidence="2">Uncharacterized protein</fullName>
    </submittedName>
</protein>
<gene>
    <name evidence="2" type="ORF">EJD97_012585</name>
</gene>
<dbReference type="EMBL" id="RXGB01032134">
    <property type="protein sequence ID" value="TMW81036.1"/>
    <property type="molecule type" value="Genomic_DNA"/>
</dbReference>
<comment type="caution">
    <text evidence="2">The sequence shown here is derived from an EMBL/GenBank/DDBJ whole genome shotgun (WGS) entry which is preliminary data.</text>
</comment>
<accession>A0A6N2AFP3</accession>
<dbReference type="AlphaFoldDB" id="A0A6N2AFP3"/>
<evidence type="ECO:0000313" key="2">
    <source>
        <dbReference type="EMBL" id="TMW81036.1"/>
    </source>
</evidence>
<sequence>MNGELSRSKEEGNIKNISSNSIRLNEDYNSDKNACSHLKLQNNQVSRNSDEPIKRNKIVSSRKITIKKQ</sequence>
<organism evidence="2">
    <name type="scientific">Solanum chilense</name>
    <name type="common">Tomato</name>
    <name type="synonym">Lycopersicon chilense</name>
    <dbReference type="NCBI Taxonomy" id="4083"/>
    <lineage>
        <taxon>Eukaryota</taxon>
        <taxon>Viridiplantae</taxon>
        <taxon>Streptophyta</taxon>
        <taxon>Embryophyta</taxon>
        <taxon>Tracheophyta</taxon>
        <taxon>Spermatophyta</taxon>
        <taxon>Magnoliopsida</taxon>
        <taxon>eudicotyledons</taxon>
        <taxon>Gunneridae</taxon>
        <taxon>Pentapetalae</taxon>
        <taxon>asterids</taxon>
        <taxon>lamiids</taxon>
        <taxon>Solanales</taxon>
        <taxon>Solanaceae</taxon>
        <taxon>Solanoideae</taxon>
        <taxon>Solaneae</taxon>
        <taxon>Solanum</taxon>
        <taxon>Solanum subgen. Lycopersicon</taxon>
    </lineage>
</organism>
<reference evidence="2" key="1">
    <citation type="submission" date="2019-05" db="EMBL/GenBank/DDBJ databases">
        <title>The de novo reference genome and transcriptome assemblies of the wild tomato species Solanum chilense.</title>
        <authorList>
            <person name="Stam R."/>
            <person name="Nosenko T."/>
            <person name="Hoerger A.C."/>
            <person name="Stephan W."/>
            <person name="Seidel M.A."/>
            <person name="Kuhn J.M.M."/>
            <person name="Haberer G."/>
            <person name="Tellier A."/>
        </authorList>
    </citation>
    <scope>NUCLEOTIDE SEQUENCE</scope>
    <source>
        <tissue evidence="2">Mature leaves</tissue>
    </source>
</reference>
<feature type="region of interest" description="Disordered" evidence="1">
    <location>
        <begin position="40"/>
        <end position="69"/>
    </location>
</feature>